<gene>
    <name evidence="4" type="ORF">POM88_031577</name>
</gene>
<dbReference type="InterPro" id="IPR012340">
    <property type="entry name" value="NA-bd_OB-fold"/>
</dbReference>
<protein>
    <recommendedName>
        <fullName evidence="6">ATP-dependent DNA helicase</fullName>
    </recommendedName>
</protein>
<dbReference type="Proteomes" id="UP001237642">
    <property type="component" value="Unassembled WGS sequence"/>
</dbReference>
<feature type="region of interest" description="Disordered" evidence="1">
    <location>
        <begin position="1647"/>
        <end position="1684"/>
    </location>
</feature>
<dbReference type="CDD" id="cd04480">
    <property type="entry name" value="RPA1_DBD_A_like"/>
    <property type="match status" value="2"/>
</dbReference>
<dbReference type="Gene3D" id="2.40.50.140">
    <property type="entry name" value="Nucleic acid-binding proteins"/>
    <property type="match status" value="6"/>
</dbReference>
<evidence type="ECO:0000313" key="5">
    <source>
        <dbReference type="Proteomes" id="UP001237642"/>
    </source>
</evidence>
<sequence length="1684" mass="193998">MDQSNKRNLKDESLLSKVFNYDLTMMKEHLHTPKDQKTVQRLIEDYTMDQSNKRNLKDESLLSKVFNYDLTMMKEHLHTPKDQKTVQRLIEDYYNQTKKGENLTKEDSECTFSGVKKKLSCGYTPLGPYTENASIVEDKFPRRKSLTITTHVTPCTPNEFLENSKHRTPLSPLSGNTLRDTSRGKLIENNAQCKPKQWSKENWYAQNSNIKQPGLNPYGSGSVPQSSEQGKPKLLKRKSSTNTSTKKGKSTANNIPPPSEDSFKEKKNRMLQYPAPFKESKGRPLDVKRRTNPPTPTYIPPTPHQENYMTVTSKYRNETRNKGKKAIEYTCGTPYSLNLISEFETDDIDDNDVFSDNEFYDDINFEWNELQKNDGIGKQPTDIVPRTLDFNENERQGNTADYQPDIDMLSDQSDGDSEEEDIVDDVDYEDFEILQLLTKEGTSETSNLGKGFILPAGFVGSRRYMQQNFQDALAVCRYIGHPDIFLTMTTNPVWDEVIQMMKLLPHCCPQNSPDVMARVFRLKLDQLIDDIKKKHYFGTCLGVMYVVEFQKRGLPHVHMLIWLDSASKRNLQANVDNFVSAELPDPEKDPVGYAAVSAFMMHGPCGRDFPKSPCMKQYKCTRHFPKKYYIGDGKIPAHHNSREHSSEDDISIPPMFCNLDSGNSVEKMIESTFPNLKENFQKQDYLSERAILTPTNQTVGNVNSIIVDSIPGEISSYFSIDTAEDYPGTERDQLASFPPEYLNSISIPGSASNSNRKEDLKGLDDSTEEWRLRVRAQAIWKGITRQTGEFRGYNIIFIDDYSSRIHAFITAAIVPQFEHKLVEGQIYKIQNFQVRKYNGDETSRAVRNDQHIYFTSDTIFEKDTLPGLKIPDYSFDIYNLDELDAMKNDNRFLTDVVGVIEQVQPKSVYVKDTGTKSHVVVTISDGRTTINVTFFNEFGDSFLEQYEKVQQKPIILVVASGKASEWKEVLYVTNFPATRFYLNIPHPAVNRMRKRHGNQDFYVMDIDDEDDPSKIPIMKVNELRKLNESYVQKKVACEVTVKKFDEKMNWYTPFCIKCEKELKLVNEIYQCCGRTYPYPDIRFRLYGLCSDDTGSIAIVWPDDEITRLTGKSVYDVEAGETEETGLKRIPEILKSFEKKKYNITIILSEDNLKEGSKVYTASNISKPLEVSDSNTPIKENKLPHGENKLNDSVTMDIQTLGSSPPTANSSNRSRPRVEVEPLGMGLEGSIKTPNFKNIKLEKSLRNIEKGKTDWKVKVRIIRQWRGVTRTGVVFKGWNLLLLDNKNCRMHTFVPPTLAEKFSRIIEEGKLYLIKNFQVKDYTEIDKYRPVHMDRQIIFTADTKVKELDESEIFIPANSFDLFEYGDLKAMTTQQLYLTDVIGIIENIPKVSRIANKQVNVKFKITDGRKKINVTFWDSFAEQFEKAIKDELEQPLILIIGSGKISTWKEQLDMCNYSPTRFYLNYDHHSVTKLRQKLKDPNFSTYKFVTTKKPTQLFSISKIKNLTTDYDQEEVLCKAKIKFVEETTNWKRHICTSCYGQTELQENNYKCIHCNKLVAQPLTRFHVSTVAQDETGAIEIVLKDRQVRKLLQQTVEEVETEDKTFPKEIKNLQGNEYTIKLAITRDNIEKKDFDYVAMDLFQGFNYEEENEDEQPTLLNTQSFQEEPSGSSLHLDDISQLNYNQK</sequence>
<reference evidence="4" key="2">
    <citation type="submission" date="2023-05" db="EMBL/GenBank/DDBJ databases">
        <authorList>
            <person name="Schelkunov M.I."/>
        </authorList>
    </citation>
    <scope>NUCLEOTIDE SEQUENCE</scope>
    <source>
        <strain evidence="4">Hsosn_3</strain>
        <tissue evidence="4">Leaf</tissue>
    </source>
</reference>
<feature type="domain" description="Replication protein A 70 kDa DNA-binding subunit B/D first OB fold" evidence="2">
    <location>
        <begin position="1243"/>
        <end position="1346"/>
    </location>
</feature>
<evidence type="ECO:0000256" key="1">
    <source>
        <dbReference type="SAM" id="MobiDB-lite"/>
    </source>
</evidence>
<feature type="region of interest" description="Disordered" evidence="1">
    <location>
        <begin position="1170"/>
        <end position="1189"/>
    </location>
</feature>
<accession>A0AAD8HXP4</accession>
<feature type="region of interest" description="Disordered" evidence="1">
    <location>
        <begin position="208"/>
        <end position="306"/>
    </location>
</feature>
<feature type="compositionally biased region" description="Polar residues" evidence="1">
    <location>
        <begin position="1198"/>
        <end position="1212"/>
    </location>
</feature>
<evidence type="ECO:0000313" key="4">
    <source>
        <dbReference type="EMBL" id="KAK1375384.1"/>
    </source>
</evidence>
<dbReference type="SUPFAM" id="SSF50249">
    <property type="entry name" value="Nucleic acid-binding proteins"/>
    <property type="match status" value="6"/>
</dbReference>
<feature type="compositionally biased region" description="Basic and acidic residues" evidence="1">
    <location>
        <begin position="1178"/>
        <end position="1189"/>
    </location>
</feature>
<dbReference type="PANTHER" id="PTHR47165">
    <property type="entry name" value="OS03G0429900 PROTEIN"/>
    <property type="match status" value="1"/>
</dbReference>
<feature type="domain" description="Replication protein A 70 kDa DNA-binding subunit B/D first OB fold" evidence="2">
    <location>
        <begin position="759"/>
        <end position="862"/>
    </location>
</feature>
<dbReference type="InterPro" id="IPR003871">
    <property type="entry name" value="RFA1B/D_OB_1st"/>
</dbReference>
<comment type="caution">
    <text evidence="4">The sequence shown here is derived from an EMBL/GenBank/DDBJ whole genome shotgun (WGS) entry which is preliminary data.</text>
</comment>
<evidence type="ECO:0000259" key="3">
    <source>
        <dbReference type="Pfam" id="PF14214"/>
    </source>
</evidence>
<proteinExistence type="predicted"/>
<feature type="region of interest" description="Disordered" evidence="1">
    <location>
        <begin position="394"/>
        <end position="420"/>
    </location>
</feature>
<evidence type="ECO:0000259" key="2">
    <source>
        <dbReference type="Pfam" id="PF02721"/>
    </source>
</evidence>
<feature type="compositionally biased region" description="Polar residues" evidence="1">
    <location>
        <begin position="1655"/>
        <end position="1670"/>
    </location>
</feature>
<dbReference type="Pfam" id="PF02721">
    <property type="entry name" value="DUF223"/>
    <property type="match status" value="2"/>
</dbReference>
<evidence type="ECO:0008006" key="6">
    <source>
        <dbReference type="Google" id="ProtNLM"/>
    </source>
</evidence>
<dbReference type="EMBL" id="JAUIZM010000007">
    <property type="protein sequence ID" value="KAK1375384.1"/>
    <property type="molecule type" value="Genomic_DNA"/>
</dbReference>
<dbReference type="PANTHER" id="PTHR47165:SF4">
    <property type="entry name" value="OS03G0429900 PROTEIN"/>
    <property type="match status" value="1"/>
</dbReference>
<dbReference type="CDD" id="cd04481">
    <property type="entry name" value="RPA1_DBD_B_like"/>
    <property type="match status" value="1"/>
</dbReference>
<organism evidence="4 5">
    <name type="scientific">Heracleum sosnowskyi</name>
    <dbReference type="NCBI Taxonomy" id="360622"/>
    <lineage>
        <taxon>Eukaryota</taxon>
        <taxon>Viridiplantae</taxon>
        <taxon>Streptophyta</taxon>
        <taxon>Embryophyta</taxon>
        <taxon>Tracheophyta</taxon>
        <taxon>Spermatophyta</taxon>
        <taxon>Magnoliopsida</taxon>
        <taxon>eudicotyledons</taxon>
        <taxon>Gunneridae</taxon>
        <taxon>Pentapetalae</taxon>
        <taxon>asterids</taxon>
        <taxon>campanulids</taxon>
        <taxon>Apiales</taxon>
        <taxon>Apiaceae</taxon>
        <taxon>Apioideae</taxon>
        <taxon>apioid superclade</taxon>
        <taxon>Tordylieae</taxon>
        <taxon>Tordyliinae</taxon>
        <taxon>Heracleum</taxon>
    </lineage>
</organism>
<keyword evidence="5" id="KW-1185">Reference proteome</keyword>
<feature type="compositionally biased region" description="Pro residues" evidence="1">
    <location>
        <begin position="293"/>
        <end position="303"/>
    </location>
</feature>
<feature type="domain" description="Helitron helicase-like" evidence="3">
    <location>
        <begin position="437"/>
        <end position="561"/>
    </location>
</feature>
<dbReference type="InterPro" id="IPR025476">
    <property type="entry name" value="Helitron_helicase-like"/>
</dbReference>
<feature type="region of interest" description="Disordered" evidence="1">
    <location>
        <begin position="1198"/>
        <end position="1217"/>
    </location>
</feature>
<feature type="region of interest" description="Disordered" evidence="1">
    <location>
        <begin position="157"/>
        <end position="192"/>
    </location>
</feature>
<reference evidence="4" key="1">
    <citation type="submission" date="2023-02" db="EMBL/GenBank/DDBJ databases">
        <title>Genome of toxic invasive species Heracleum sosnowskyi carries increased number of genes despite the absence of recent whole-genome duplications.</title>
        <authorList>
            <person name="Schelkunov M."/>
            <person name="Shtratnikova V."/>
            <person name="Makarenko M."/>
            <person name="Klepikova A."/>
            <person name="Omelchenko D."/>
            <person name="Novikova G."/>
            <person name="Obukhova E."/>
            <person name="Bogdanov V."/>
            <person name="Penin A."/>
            <person name="Logacheva M."/>
        </authorList>
    </citation>
    <scope>NUCLEOTIDE SEQUENCE</scope>
    <source>
        <strain evidence="4">Hsosn_3</strain>
        <tissue evidence="4">Leaf</tissue>
    </source>
</reference>
<feature type="compositionally biased region" description="Basic and acidic residues" evidence="1">
    <location>
        <begin position="278"/>
        <end position="289"/>
    </location>
</feature>
<name>A0AAD8HXP4_9APIA</name>
<dbReference type="Pfam" id="PF14214">
    <property type="entry name" value="Helitron_like_N"/>
    <property type="match status" value="1"/>
</dbReference>